<organism evidence="2 3">
    <name type="scientific">Corallococcus llansteffanensis</name>
    <dbReference type="NCBI Taxonomy" id="2316731"/>
    <lineage>
        <taxon>Bacteria</taxon>
        <taxon>Pseudomonadati</taxon>
        <taxon>Myxococcota</taxon>
        <taxon>Myxococcia</taxon>
        <taxon>Myxococcales</taxon>
        <taxon>Cystobacterineae</taxon>
        <taxon>Myxococcaceae</taxon>
        <taxon>Corallococcus</taxon>
    </lineage>
</organism>
<sequence length="171" mass="18364">MAHAQSASAAPADNTPPTWRDRMTVEQNKEFIRRYFNEVWNKGNLDKEAEFISKDAVVHAPPIPGLPPGIAGPLAVVGMFRAALPDLHVSHDALFGAGDKVAHHWVARGTHRGAPLFGAPASGKEIQLIGINVFRIVEDKIVERWGAIDTLGVAQQMGLAPDPQQGGPGSR</sequence>
<feature type="compositionally biased region" description="Low complexity" evidence="1">
    <location>
        <begin position="1"/>
        <end position="12"/>
    </location>
</feature>
<keyword evidence="3" id="KW-1185">Reference proteome</keyword>
<dbReference type="Pfam" id="PF07366">
    <property type="entry name" value="SnoaL"/>
    <property type="match status" value="1"/>
</dbReference>
<accession>A0A3A8Q7S3</accession>
<evidence type="ECO:0000313" key="3">
    <source>
        <dbReference type="Proteomes" id="UP000272888"/>
    </source>
</evidence>
<evidence type="ECO:0000256" key="1">
    <source>
        <dbReference type="SAM" id="MobiDB-lite"/>
    </source>
</evidence>
<dbReference type="PANTHER" id="PTHR38436:SF1">
    <property type="entry name" value="ESTER CYCLASE"/>
    <property type="match status" value="1"/>
</dbReference>
<dbReference type="SUPFAM" id="SSF54427">
    <property type="entry name" value="NTF2-like"/>
    <property type="match status" value="1"/>
</dbReference>
<comment type="caution">
    <text evidence="2">The sequence shown here is derived from an EMBL/GenBank/DDBJ whole genome shotgun (WGS) entry which is preliminary data.</text>
</comment>
<dbReference type="GO" id="GO:0030638">
    <property type="term" value="P:polyketide metabolic process"/>
    <property type="evidence" value="ECO:0007669"/>
    <property type="project" value="InterPro"/>
</dbReference>
<evidence type="ECO:0000313" key="2">
    <source>
        <dbReference type="EMBL" id="RKH59294.1"/>
    </source>
</evidence>
<gene>
    <name evidence="2" type="ORF">D7V93_15215</name>
</gene>
<dbReference type="EMBL" id="RAWB01000137">
    <property type="protein sequence ID" value="RKH59294.1"/>
    <property type="molecule type" value="Genomic_DNA"/>
</dbReference>
<dbReference type="AlphaFoldDB" id="A0A3A8Q7S3"/>
<proteinExistence type="predicted"/>
<protein>
    <submittedName>
        <fullName evidence="2">Ester cyclase</fullName>
    </submittedName>
</protein>
<feature type="region of interest" description="Disordered" evidence="1">
    <location>
        <begin position="1"/>
        <end position="21"/>
    </location>
</feature>
<dbReference type="InterPro" id="IPR032710">
    <property type="entry name" value="NTF2-like_dom_sf"/>
</dbReference>
<dbReference type="PANTHER" id="PTHR38436">
    <property type="entry name" value="POLYKETIDE CYCLASE SNOAL-LIKE DOMAIN"/>
    <property type="match status" value="1"/>
</dbReference>
<reference evidence="3" key="1">
    <citation type="submission" date="2018-09" db="EMBL/GenBank/DDBJ databases">
        <authorList>
            <person name="Livingstone P.G."/>
            <person name="Whitworth D.E."/>
        </authorList>
    </citation>
    <scope>NUCLEOTIDE SEQUENCE [LARGE SCALE GENOMIC DNA]</scope>
    <source>
        <strain evidence="3">CA051B</strain>
    </source>
</reference>
<dbReference type="InterPro" id="IPR009959">
    <property type="entry name" value="Cyclase_SnoaL-like"/>
</dbReference>
<dbReference type="Proteomes" id="UP000272888">
    <property type="component" value="Unassembled WGS sequence"/>
</dbReference>
<dbReference type="Gene3D" id="3.10.450.50">
    <property type="match status" value="1"/>
</dbReference>
<name>A0A3A8Q7S3_9BACT</name>